<dbReference type="OrthoDB" id="8044355at2"/>
<accession>M5EPH4</accession>
<proteinExistence type="predicted"/>
<dbReference type="EMBL" id="CAUM01000101">
    <property type="protein sequence ID" value="CCV06659.1"/>
    <property type="molecule type" value="Genomic_DNA"/>
</dbReference>
<organism evidence="2 3">
    <name type="scientific">Mesorhizobium metallidurans STM 2683</name>
    <dbReference type="NCBI Taxonomy" id="1297569"/>
    <lineage>
        <taxon>Bacteria</taxon>
        <taxon>Pseudomonadati</taxon>
        <taxon>Pseudomonadota</taxon>
        <taxon>Alphaproteobacteria</taxon>
        <taxon>Hyphomicrobiales</taxon>
        <taxon>Phyllobacteriaceae</taxon>
        <taxon>Mesorhizobium</taxon>
    </lineage>
</organism>
<evidence type="ECO:0000313" key="3">
    <source>
        <dbReference type="Proteomes" id="UP000012062"/>
    </source>
</evidence>
<comment type="caution">
    <text evidence="2">The sequence shown here is derived from an EMBL/GenBank/DDBJ whole genome shotgun (WGS) entry which is preliminary data.</text>
</comment>
<dbReference type="RefSeq" id="WP_008875581.1">
    <property type="nucleotide sequence ID" value="NZ_CAUM01000101.1"/>
</dbReference>
<gene>
    <name evidence="2" type="ORF">MESS2_350031</name>
</gene>
<dbReference type="AlphaFoldDB" id="M5EPH4"/>
<name>M5EPH4_9HYPH</name>
<protein>
    <submittedName>
        <fullName evidence="2">Uncharacterized protein</fullName>
    </submittedName>
</protein>
<evidence type="ECO:0000256" key="1">
    <source>
        <dbReference type="SAM" id="SignalP"/>
    </source>
</evidence>
<feature type="signal peptide" evidence="1">
    <location>
        <begin position="1"/>
        <end position="19"/>
    </location>
</feature>
<keyword evidence="3" id="KW-1185">Reference proteome</keyword>
<keyword evidence="1" id="KW-0732">Signal</keyword>
<reference evidence="2 3" key="1">
    <citation type="submission" date="2013-02" db="EMBL/GenBank/DDBJ databases">
        <authorList>
            <person name="Genoscope - CEA"/>
        </authorList>
    </citation>
    <scope>NUCLEOTIDE SEQUENCE [LARGE SCALE GENOMIC DNA]</scope>
    <source>
        <strain evidence="2 3">STM 2683</strain>
    </source>
</reference>
<sequence>MLKTCTTLLFCLIAAVAAAQPPPPGPPVPSPTLVRCNAAQSNAPCKAELGVFLITNTVRNLAQAKVDATNAQLSAQGRSSRASIESLQQWRPSRFATEMPNQPNSWFVKVPYILTIKVSIPVTSDRHIGIPIDVNVFCNNWQTDSSQVIIRSQPGPASFEGGNILEDVFNVGNYIDAQVRSSFSAPLPVTTPVPNSKCSAIDGSDAGTQATGDDLIFWTVPRRNLLTDAVARPTIEVTFDSLTRLTARGSHNSMLYADSESIHLNVYANHDGRQKALTMREGDVAALNLPAVRLDARKYDLLAVIGNVDQPPNNPRDSAFAVSARTAGFGAGPQIMRIPKWYSRPPDKFNPKPTWISVPAYELRYTVRYLNIGELAVDDGTSSVQPPKVAVPIKKLDIIRPKKP</sequence>
<evidence type="ECO:0000313" key="2">
    <source>
        <dbReference type="EMBL" id="CCV06659.1"/>
    </source>
</evidence>
<dbReference type="Proteomes" id="UP000012062">
    <property type="component" value="Unassembled WGS sequence"/>
</dbReference>
<feature type="chain" id="PRO_5004066281" evidence="1">
    <location>
        <begin position="20"/>
        <end position="404"/>
    </location>
</feature>